<evidence type="ECO:0000256" key="5">
    <source>
        <dbReference type="ARBA" id="ARBA00023136"/>
    </source>
</evidence>
<evidence type="ECO:0000256" key="6">
    <source>
        <dbReference type="RuleBase" id="RU363041"/>
    </source>
</evidence>
<comment type="similarity">
    <text evidence="2 6">Belongs to the 4-toluene sulfonate uptake permease (TSUP) (TC 2.A.102) family.</text>
</comment>
<evidence type="ECO:0000256" key="4">
    <source>
        <dbReference type="ARBA" id="ARBA00022989"/>
    </source>
</evidence>
<feature type="transmembrane region" description="Helical" evidence="6">
    <location>
        <begin position="206"/>
        <end position="227"/>
    </location>
</feature>
<name>A0A024P3P5_9BACI</name>
<keyword evidence="4 6" id="KW-1133">Transmembrane helix</keyword>
<dbReference type="GO" id="GO:0005886">
    <property type="term" value="C:plasma membrane"/>
    <property type="evidence" value="ECO:0007669"/>
    <property type="project" value="UniProtKB-SubCell"/>
</dbReference>
<protein>
    <recommendedName>
        <fullName evidence="6">Probable membrane transporter protein</fullName>
    </recommendedName>
</protein>
<evidence type="ECO:0000256" key="3">
    <source>
        <dbReference type="ARBA" id="ARBA00022692"/>
    </source>
</evidence>
<feature type="transmembrane region" description="Helical" evidence="6">
    <location>
        <begin position="137"/>
        <end position="157"/>
    </location>
</feature>
<dbReference type="InterPro" id="IPR002781">
    <property type="entry name" value="TM_pro_TauE-like"/>
</dbReference>
<keyword evidence="8" id="KW-1185">Reference proteome</keyword>
<dbReference type="RefSeq" id="WP_035505431.1">
    <property type="nucleotide sequence ID" value="NZ_CCDH010000002.1"/>
</dbReference>
<dbReference type="PANTHER" id="PTHR43701:SF12">
    <property type="entry name" value="MEMBRANE TRANSPORTER PROTEIN YTNM-RELATED"/>
    <property type="match status" value="1"/>
</dbReference>
<dbReference type="PANTHER" id="PTHR43701">
    <property type="entry name" value="MEMBRANE TRANSPORTER PROTEIN MJ0441-RELATED"/>
    <property type="match status" value="1"/>
</dbReference>
<evidence type="ECO:0000256" key="2">
    <source>
        <dbReference type="ARBA" id="ARBA00009142"/>
    </source>
</evidence>
<dbReference type="EMBL" id="CCDI010000001">
    <property type="protein sequence ID" value="CDQ22252.1"/>
    <property type="molecule type" value="Genomic_DNA"/>
</dbReference>
<dbReference type="AlphaFoldDB" id="A0A024P3P5"/>
<sequence length="296" mass="31743">MQKLLTFALIAFLTQMMDGALGMGFGLTSSSILLAYGLAPAVASASIHMSQIATTAASGYSHYRFGNVDLRLVVLLAVPGALSAFCGAAFLSHISGEIIRPYISIFLLGLGVYILVRFLMMNQQTKKTTPTRKLKKVFLVPLGMIGGFLDSVGGGGWGPVNTPVLLSKSGMAPRKVIGTVDTSEFLVTVSATLGFLIFLGWEQLSWLLVWSFIIGGVVAAPIAAWLVKLLPSTILGVLAGGFIILTNARTLLHSLHLEDTTTALVYTVLISSYILVILHSTKKHLKFKQTFVRKQA</sequence>
<reference evidence="8" key="1">
    <citation type="submission" date="2014-03" db="EMBL/GenBank/DDBJ databases">
        <authorList>
            <person name="Urmite Genomes U."/>
        </authorList>
    </citation>
    <scope>NUCLEOTIDE SEQUENCE [LARGE SCALE GENOMIC DNA]</scope>
    <source>
        <strain evidence="8">HD-03</strain>
    </source>
</reference>
<feature type="transmembrane region" description="Helical" evidence="6">
    <location>
        <begin position="70"/>
        <end position="92"/>
    </location>
</feature>
<dbReference type="Pfam" id="PF01925">
    <property type="entry name" value="TauE"/>
    <property type="match status" value="1"/>
</dbReference>
<keyword evidence="6" id="KW-1003">Cell membrane</keyword>
<organism evidence="7 8">
    <name type="scientific">Halobacillus karajensis</name>
    <dbReference type="NCBI Taxonomy" id="195088"/>
    <lineage>
        <taxon>Bacteria</taxon>
        <taxon>Bacillati</taxon>
        <taxon>Bacillota</taxon>
        <taxon>Bacilli</taxon>
        <taxon>Bacillales</taxon>
        <taxon>Bacillaceae</taxon>
        <taxon>Halobacillus</taxon>
    </lineage>
</organism>
<feature type="transmembrane region" description="Helical" evidence="6">
    <location>
        <begin position="98"/>
        <end position="116"/>
    </location>
</feature>
<evidence type="ECO:0000256" key="1">
    <source>
        <dbReference type="ARBA" id="ARBA00004141"/>
    </source>
</evidence>
<gene>
    <name evidence="7" type="ORF">BN983_00457</name>
</gene>
<keyword evidence="5 6" id="KW-0472">Membrane</keyword>
<evidence type="ECO:0000313" key="8">
    <source>
        <dbReference type="Proteomes" id="UP000028868"/>
    </source>
</evidence>
<feature type="transmembrane region" description="Helical" evidence="6">
    <location>
        <begin position="233"/>
        <end position="252"/>
    </location>
</feature>
<comment type="subcellular location">
    <subcellularLocation>
        <location evidence="6">Cell membrane</location>
        <topology evidence="6">Multi-pass membrane protein</topology>
    </subcellularLocation>
    <subcellularLocation>
        <location evidence="1">Membrane</location>
        <topology evidence="1">Multi-pass membrane protein</topology>
    </subcellularLocation>
</comment>
<comment type="caution">
    <text evidence="7">The sequence shown here is derived from an EMBL/GenBank/DDBJ whole genome shotgun (WGS) entry which is preliminary data.</text>
</comment>
<dbReference type="Proteomes" id="UP000028868">
    <property type="component" value="Unassembled WGS sequence"/>
</dbReference>
<keyword evidence="3 6" id="KW-0812">Transmembrane</keyword>
<accession>A0A024P3P5</accession>
<dbReference type="InterPro" id="IPR051598">
    <property type="entry name" value="TSUP/Inactive_protease-like"/>
</dbReference>
<reference evidence="7 8" key="2">
    <citation type="submission" date="2014-05" db="EMBL/GenBank/DDBJ databases">
        <title>Draft genome sequence of Halobacillus karajensis HK-03.</title>
        <authorList>
            <person name="Khelaifia S."/>
            <person name="Croce O."/>
            <person name="Lagier J.C."/>
            <person name="Raoult D."/>
        </authorList>
    </citation>
    <scope>NUCLEOTIDE SEQUENCE [LARGE SCALE GENOMIC DNA]</scope>
    <source>
        <strain evidence="7 8">HD-03</strain>
    </source>
</reference>
<feature type="transmembrane region" description="Helical" evidence="6">
    <location>
        <begin position="264"/>
        <end position="281"/>
    </location>
</feature>
<evidence type="ECO:0000313" key="7">
    <source>
        <dbReference type="EMBL" id="CDQ22252.1"/>
    </source>
</evidence>
<proteinExistence type="inferred from homology"/>